<name>A0A0C1C2D0_9BACT</name>
<dbReference type="EMBL" id="JSAM01000063">
    <property type="protein sequence ID" value="KIA77751.1"/>
    <property type="molecule type" value="Genomic_DNA"/>
</dbReference>
<gene>
    <name evidence="2" type="ORF">DB43_FT00010</name>
</gene>
<dbReference type="SUPFAM" id="SSF53474">
    <property type="entry name" value="alpha/beta-Hydrolases"/>
    <property type="match status" value="1"/>
</dbReference>
<dbReference type="Gene3D" id="3.40.50.1820">
    <property type="entry name" value="alpha/beta hydrolase"/>
    <property type="match status" value="1"/>
</dbReference>
<comment type="caution">
    <text evidence="2">The sequence shown here is derived from an EMBL/GenBank/DDBJ whole genome shotgun (WGS) entry which is preliminary data.</text>
</comment>
<dbReference type="Proteomes" id="UP000031307">
    <property type="component" value="Unassembled WGS sequence"/>
</dbReference>
<sequence>MVIQGANDPRVLQAESDQIVEAVSKNGTPYRYEIYQDEGHGFTKKQNKISSSKIILEFLDEYLKKSIFEEENS</sequence>
<evidence type="ECO:0000259" key="1">
    <source>
        <dbReference type="Pfam" id="PF00326"/>
    </source>
</evidence>
<accession>A0A0C1C2D0</accession>
<reference evidence="2 3" key="1">
    <citation type="journal article" date="2014" name="Mol. Biol. Evol.">
        <title>Massive expansion of Ubiquitination-related gene families within the Chlamydiae.</title>
        <authorList>
            <person name="Domman D."/>
            <person name="Collingro A."/>
            <person name="Lagkouvardos I."/>
            <person name="Gehre L."/>
            <person name="Weinmaier T."/>
            <person name="Rattei T."/>
            <person name="Subtil A."/>
            <person name="Horn M."/>
        </authorList>
    </citation>
    <scope>NUCLEOTIDE SEQUENCE [LARGE SCALE GENOMIC DNA]</scope>
    <source>
        <strain evidence="2 3">OEW1</strain>
    </source>
</reference>
<organism evidence="2 3">
    <name type="scientific">Parachlamydia acanthamoebae</name>
    <dbReference type="NCBI Taxonomy" id="83552"/>
    <lineage>
        <taxon>Bacteria</taxon>
        <taxon>Pseudomonadati</taxon>
        <taxon>Chlamydiota</taxon>
        <taxon>Chlamydiia</taxon>
        <taxon>Parachlamydiales</taxon>
        <taxon>Parachlamydiaceae</taxon>
        <taxon>Parachlamydia</taxon>
    </lineage>
</organism>
<dbReference type="GO" id="GO:0006508">
    <property type="term" value="P:proteolysis"/>
    <property type="evidence" value="ECO:0007669"/>
    <property type="project" value="InterPro"/>
</dbReference>
<dbReference type="AlphaFoldDB" id="A0A0C1C2D0"/>
<proteinExistence type="predicted"/>
<feature type="domain" description="Peptidase S9 prolyl oligopeptidase catalytic" evidence="1">
    <location>
        <begin position="1"/>
        <end position="65"/>
    </location>
</feature>
<evidence type="ECO:0000313" key="3">
    <source>
        <dbReference type="Proteomes" id="UP000031307"/>
    </source>
</evidence>
<dbReference type="InterPro" id="IPR029058">
    <property type="entry name" value="AB_hydrolase_fold"/>
</dbReference>
<dbReference type="Pfam" id="PF00326">
    <property type="entry name" value="Peptidase_S9"/>
    <property type="match status" value="1"/>
</dbReference>
<evidence type="ECO:0000313" key="2">
    <source>
        <dbReference type="EMBL" id="KIA77751.1"/>
    </source>
</evidence>
<dbReference type="PATRIC" id="fig|83552.4.peg.1060"/>
<dbReference type="InterPro" id="IPR001375">
    <property type="entry name" value="Peptidase_S9_cat"/>
</dbReference>
<protein>
    <recommendedName>
        <fullName evidence="1">Peptidase S9 prolyl oligopeptidase catalytic domain-containing protein</fullName>
    </recommendedName>
</protein>
<dbReference type="GO" id="GO:0008236">
    <property type="term" value="F:serine-type peptidase activity"/>
    <property type="evidence" value="ECO:0007669"/>
    <property type="project" value="InterPro"/>
</dbReference>